<keyword evidence="1" id="KW-0812">Transmembrane</keyword>
<dbReference type="Proteomes" id="UP001274321">
    <property type="component" value="Unassembled WGS sequence"/>
</dbReference>
<dbReference type="EMBL" id="JAXAFJ010000010">
    <property type="protein sequence ID" value="MDX6807216.1"/>
    <property type="molecule type" value="Genomic_DNA"/>
</dbReference>
<feature type="transmembrane region" description="Helical" evidence="1">
    <location>
        <begin position="12"/>
        <end position="29"/>
    </location>
</feature>
<name>A0ABU4RQV0_9HYPH</name>
<gene>
    <name evidence="2" type="ORF">SCD90_14180</name>
</gene>
<evidence type="ECO:0000256" key="1">
    <source>
        <dbReference type="SAM" id="Phobius"/>
    </source>
</evidence>
<feature type="transmembrane region" description="Helical" evidence="1">
    <location>
        <begin position="82"/>
        <end position="105"/>
    </location>
</feature>
<evidence type="ECO:0000313" key="2">
    <source>
        <dbReference type="EMBL" id="MDX6807216.1"/>
    </source>
</evidence>
<sequence>MTRPSNLAPLRWLGGPLIWTAHFLLVYAAESLACTRGGGPLLHDAITAVATFAALLGLAVLFRINKRAADAPSREDFEMAEWIGLGLVAISALAVVWSGLAALLIPACVLPA</sequence>
<protein>
    <submittedName>
        <fullName evidence="2">Uncharacterized protein</fullName>
    </submittedName>
</protein>
<feature type="transmembrane region" description="Helical" evidence="1">
    <location>
        <begin position="41"/>
        <end position="62"/>
    </location>
</feature>
<organism evidence="2 3">
    <name type="scientific">Terrihabitans rhizophilus</name>
    <dbReference type="NCBI Taxonomy" id="3092662"/>
    <lineage>
        <taxon>Bacteria</taxon>
        <taxon>Pseudomonadati</taxon>
        <taxon>Pseudomonadota</taxon>
        <taxon>Alphaproteobacteria</taxon>
        <taxon>Hyphomicrobiales</taxon>
        <taxon>Terrihabitans</taxon>
    </lineage>
</organism>
<evidence type="ECO:0000313" key="3">
    <source>
        <dbReference type="Proteomes" id="UP001274321"/>
    </source>
</evidence>
<dbReference type="RefSeq" id="WP_319845345.1">
    <property type="nucleotide sequence ID" value="NZ_JAXAFJ010000010.1"/>
</dbReference>
<proteinExistence type="predicted"/>
<keyword evidence="3" id="KW-1185">Reference proteome</keyword>
<keyword evidence="1" id="KW-1133">Transmembrane helix</keyword>
<reference evidence="2 3" key="1">
    <citation type="submission" date="2023-11" db="EMBL/GenBank/DDBJ databases">
        <authorList>
            <person name="Bao R."/>
        </authorList>
    </citation>
    <scope>NUCLEOTIDE SEQUENCE [LARGE SCALE GENOMIC DNA]</scope>
    <source>
        <strain evidence="2 3">PJ23</strain>
    </source>
</reference>
<keyword evidence="1" id="KW-0472">Membrane</keyword>
<accession>A0ABU4RQV0</accession>
<comment type="caution">
    <text evidence="2">The sequence shown here is derived from an EMBL/GenBank/DDBJ whole genome shotgun (WGS) entry which is preliminary data.</text>
</comment>